<dbReference type="InterPro" id="IPR008972">
    <property type="entry name" value="Cupredoxin"/>
</dbReference>
<evidence type="ECO:0000313" key="3">
    <source>
        <dbReference type="EMBL" id="CAA0829327.1"/>
    </source>
</evidence>
<dbReference type="Proteomes" id="UP001153555">
    <property type="component" value="Unassembled WGS sequence"/>
</dbReference>
<feature type="domain" description="Phytocyanin" evidence="2">
    <location>
        <begin position="264"/>
        <end position="318"/>
    </location>
</feature>
<dbReference type="EMBL" id="CACSLK010027773">
    <property type="protein sequence ID" value="CAA0829327.1"/>
    <property type="molecule type" value="Genomic_DNA"/>
</dbReference>
<feature type="non-terminal residue" evidence="3">
    <location>
        <position position="1"/>
    </location>
</feature>
<keyword evidence="1" id="KW-0472">Membrane</keyword>
<gene>
    <name evidence="3" type="ORF">SHERM_24904</name>
</gene>
<keyword evidence="4" id="KW-1185">Reference proteome</keyword>
<organism evidence="3 4">
    <name type="scientific">Striga hermonthica</name>
    <name type="common">Purple witchweed</name>
    <name type="synonym">Buchnera hermonthica</name>
    <dbReference type="NCBI Taxonomy" id="68872"/>
    <lineage>
        <taxon>Eukaryota</taxon>
        <taxon>Viridiplantae</taxon>
        <taxon>Streptophyta</taxon>
        <taxon>Embryophyta</taxon>
        <taxon>Tracheophyta</taxon>
        <taxon>Spermatophyta</taxon>
        <taxon>Magnoliopsida</taxon>
        <taxon>eudicotyledons</taxon>
        <taxon>Gunneridae</taxon>
        <taxon>Pentapetalae</taxon>
        <taxon>asterids</taxon>
        <taxon>lamiids</taxon>
        <taxon>Lamiales</taxon>
        <taxon>Orobanchaceae</taxon>
        <taxon>Buchnereae</taxon>
        <taxon>Striga</taxon>
    </lineage>
</organism>
<sequence>SSFPTCLRASARLKTRSPTWNRLVRTFLSKAARIFCLYSTDRNQASSRPSSIRSRASLAISSFFSCSKHADLCELSAISTGRRASIPYTIMNDDWPVELLGVVRYAHRTVVSSSIQAPDAFSSRFFSPCKMVLFVTSTCPLSFLACGFTVLTEDSSSSALLFCLSWDWACCSCSGGLFGLRLLDPWPVDSGLLDLRLFELGRYRLRDHSLHLASRHGQCLLLDSGCLLSIYMFMKMASPPAAISRAFTNLLLAASIAAVLVSGFQFPVGGKERGWKIPTGDEPETYNEWAAKNRFRVGDTIGKFANIIITCIHFKFCF</sequence>
<dbReference type="OrthoDB" id="959565at2759"/>
<proteinExistence type="predicted"/>
<dbReference type="AlphaFoldDB" id="A0A9N7N992"/>
<reference evidence="3" key="1">
    <citation type="submission" date="2019-12" db="EMBL/GenBank/DDBJ databases">
        <authorList>
            <person name="Scholes J."/>
        </authorList>
    </citation>
    <scope>NUCLEOTIDE SEQUENCE</scope>
</reference>
<dbReference type="PROSITE" id="PS51485">
    <property type="entry name" value="PHYTOCYANIN"/>
    <property type="match status" value="1"/>
</dbReference>
<dbReference type="InterPro" id="IPR003245">
    <property type="entry name" value="Phytocyanin_dom"/>
</dbReference>
<feature type="non-terminal residue" evidence="3">
    <location>
        <position position="318"/>
    </location>
</feature>
<keyword evidence="1" id="KW-1133">Transmembrane helix</keyword>
<feature type="transmembrane region" description="Helical" evidence="1">
    <location>
        <begin position="246"/>
        <end position="266"/>
    </location>
</feature>
<name>A0A9N7N992_STRHE</name>
<dbReference type="GO" id="GO:0009055">
    <property type="term" value="F:electron transfer activity"/>
    <property type="evidence" value="ECO:0007669"/>
    <property type="project" value="InterPro"/>
</dbReference>
<keyword evidence="1" id="KW-0812">Transmembrane</keyword>
<protein>
    <submittedName>
        <fullName evidence="3">Early nodulin-like protein 6</fullName>
    </submittedName>
</protein>
<evidence type="ECO:0000259" key="2">
    <source>
        <dbReference type="PROSITE" id="PS51485"/>
    </source>
</evidence>
<accession>A0A9N7N992</accession>
<evidence type="ECO:0000256" key="1">
    <source>
        <dbReference type="SAM" id="Phobius"/>
    </source>
</evidence>
<evidence type="ECO:0000313" key="4">
    <source>
        <dbReference type="Proteomes" id="UP001153555"/>
    </source>
</evidence>
<dbReference type="Gene3D" id="2.60.40.420">
    <property type="entry name" value="Cupredoxins - blue copper proteins"/>
    <property type="match status" value="1"/>
</dbReference>
<dbReference type="SUPFAM" id="SSF49503">
    <property type="entry name" value="Cupredoxins"/>
    <property type="match status" value="1"/>
</dbReference>
<comment type="caution">
    <text evidence="3">The sequence shown here is derived from an EMBL/GenBank/DDBJ whole genome shotgun (WGS) entry which is preliminary data.</text>
</comment>